<evidence type="ECO:0000256" key="1">
    <source>
        <dbReference type="SAM" id="SignalP"/>
    </source>
</evidence>
<name>A0A9D1DPL7_9FIRM</name>
<reference evidence="2" key="1">
    <citation type="submission" date="2020-10" db="EMBL/GenBank/DDBJ databases">
        <authorList>
            <person name="Gilroy R."/>
        </authorList>
    </citation>
    <scope>NUCLEOTIDE SEQUENCE</scope>
    <source>
        <strain evidence="2">ChiSjej1B19-7085</strain>
    </source>
</reference>
<keyword evidence="1" id="KW-0732">Signal</keyword>
<sequence>MRKNTGKVLSMILAMAMVVSSFSATFVSASTQEVVGNNARVDEASGQDEYKVISDKYNEIELISDLDNAFSVQTMDREDLDDIEYVSFSKVSGDSLVKVVRDDDDNRNLVLKKNASGTETIRINFKGTYTDDNTDREVTARGSIDVDITAYAEGDVVLAPVDAEDYLNGMPDDITLGAVNDSGMDLALYMAKVGSWNSDGTSNAEWVRIDPYQDLDEDEEPEDVDFAGYFKLSSDKNFVLEDDEVKDSGWTHYDEDEDAINLAFKWNDSEGDNDWAKVFNTKLEVYAPKVEVDENGPSYDSDKKGEKIRVSVGVEKKWRVSGDAEIDKLGARTLIGINGGNLSFDSDDKYSDYENDVKVVTGYDIVVDSGNITVNGGTIGGIDAADAEGTVSVHVENATVNGDINVEGTDGLGDITAGEDARVNGTLKKAANIVLEDGATVSDVDADASVLTMNGATVTGNVKTANFNADDNDEYNNTVNGDIKADEFHVEASDGSFTAGGSMIATTDDAEYEFTGNNISVNTLDADYYATTVNFDETNMVIAVTNANSFNTDFNLINESDVTVNGSARLASMEVEEDSVLRFAADAIVEDMSGDGMVVAQAGQLHINSGISDVMLKLNNLAIGSTAFTASTDAVDENDFNAVGYSLTKEAASSTVDRFVVDAVSFAGLAFDKEFTTIAQGYSDTITLAAYPTGTNAPADARVMWELDGNDDYFNVVVDPNTNVATINVTGYNADDKTANTATIRAYLVDEDGFELEGYVAATCKVTAVAQPEVRGTLKADTTSYTLPVGGIYDIQFSVTGVDATPVVTDSRTGSVFQLTNLGGNKYRVTGVNEGTAYVVATVGDTRVSVAITVDNDATQGGEKGNNVSEIR</sequence>
<gene>
    <name evidence="2" type="ORF">IAA54_02640</name>
</gene>
<dbReference type="AlphaFoldDB" id="A0A9D1DPL7"/>
<protein>
    <submittedName>
        <fullName evidence="2">Uncharacterized protein</fullName>
    </submittedName>
</protein>
<organism evidence="2 3">
    <name type="scientific">Candidatus Gallacutalibacter pullicola</name>
    <dbReference type="NCBI Taxonomy" id="2840830"/>
    <lineage>
        <taxon>Bacteria</taxon>
        <taxon>Bacillati</taxon>
        <taxon>Bacillota</taxon>
        <taxon>Clostridia</taxon>
        <taxon>Eubacteriales</taxon>
        <taxon>Candidatus Gallacutalibacter</taxon>
    </lineage>
</organism>
<dbReference type="Proteomes" id="UP000886785">
    <property type="component" value="Unassembled WGS sequence"/>
</dbReference>
<evidence type="ECO:0000313" key="2">
    <source>
        <dbReference type="EMBL" id="HIR56539.1"/>
    </source>
</evidence>
<accession>A0A9D1DPL7</accession>
<evidence type="ECO:0000313" key="3">
    <source>
        <dbReference type="Proteomes" id="UP000886785"/>
    </source>
</evidence>
<proteinExistence type="predicted"/>
<reference evidence="2" key="2">
    <citation type="journal article" date="2021" name="PeerJ">
        <title>Extensive microbial diversity within the chicken gut microbiome revealed by metagenomics and culture.</title>
        <authorList>
            <person name="Gilroy R."/>
            <person name="Ravi A."/>
            <person name="Getino M."/>
            <person name="Pursley I."/>
            <person name="Horton D.L."/>
            <person name="Alikhan N.F."/>
            <person name="Baker D."/>
            <person name="Gharbi K."/>
            <person name="Hall N."/>
            <person name="Watson M."/>
            <person name="Adriaenssens E.M."/>
            <person name="Foster-Nyarko E."/>
            <person name="Jarju S."/>
            <person name="Secka A."/>
            <person name="Antonio M."/>
            <person name="Oren A."/>
            <person name="Chaudhuri R.R."/>
            <person name="La Ragione R."/>
            <person name="Hildebrand F."/>
            <person name="Pallen M.J."/>
        </authorList>
    </citation>
    <scope>NUCLEOTIDE SEQUENCE</scope>
    <source>
        <strain evidence="2">ChiSjej1B19-7085</strain>
    </source>
</reference>
<comment type="caution">
    <text evidence="2">The sequence shown here is derived from an EMBL/GenBank/DDBJ whole genome shotgun (WGS) entry which is preliminary data.</text>
</comment>
<feature type="signal peptide" evidence="1">
    <location>
        <begin position="1"/>
        <end position="23"/>
    </location>
</feature>
<feature type="non-terminal residue" evidence="2">
    <location>
        <position position="1"/>
    </location>
</feature>
<dbReference type="EMBL" id="DVHF01000033">
    <property type="protein sequence ID" value="HIR56539.1"/>
    <property type="molecule type" value="Genomic_DNA"/>
</dbReference>
<feature type="chain" id="PRO_5039220004" evidence="1">
    <location>
        <begin position="24"/>
        <end position="872"/>
    </location>
</feature>